<evidence type="ECO:0000313" key="2">
    <source>
        <dbReference type="Proteomes" id="UP000023774"/>
    </source>
</evidence>
<dbReference type="AlphaFoldDB" id="N9MAW7"/>
<protein>
    <submittedName>
        <fullName evidence="1">Uncharacterized protein</fullName>
    </submittedName>
</protein>
<keyword evidence="2" id="KW-1185">Reference proteome</keyword>
<evidence type="ECO:0000313" key="1">
    <source>
        <dbReference type="EMBL" id="ENW87464.1"/>
    </source>
</evidence>
<dbReference type="Proteomes" id="UP000023774">
    <property type="component" value="Unassembled WGS sequence"/>
</dbReference>
<dbReference type="HOGENOM" id="CLU_1902137_0_0_6"/>
<dbReference type="EMBL" id="APRJ01000010">
    <property type="protein sequence ID" value="ENW87464.1"/>
    <property type="molecule type" value="Genomic_DNA"/>
</dbReference>
<gene>
    <name evidence="1" type="ORF">F906_00704</name>
</gene>
<accession>N9MAW7</accession>
<comment type="caution">
    <text evidence="1">The sequence shown here is derived from an EMBL/GenBank/DDBJ whole genome shotgun (WGS) entry which is preliminary data.</text>
</comment>
<reference evidence="1 2" key="1">
    <citation type="submission" date="2013-02" db="EMBL/GenBank/DDBJ databases">
        <title>The Genome Sequence of Acinetobacter sp. NIPH 713.</title>
        <authorList>
            <consortium name="The Broad Institute Genome Sequencing Platform"/>
            <consortium name="The Broad Institute Genome Sequencing Center for Infectious Disease"/>
            <person name="Cerqueira G."/>
            <person name="Feldgarden M."/>
            <person name="Courvalin P."/>
            <person name="Perichon B."/>
            <person name="Grillot-Courvalin C."/>
            <person name="Clermont D."/>
            <person name="Rocha E."/>
            <person name="Yoon E.-J."/>
            <person name="Nemec A."/>
            <person name="Walker B."/>
            <person name="Young S.K."/>
            <person name="Zeng Q."/>
            <person name="Gargeya S."/>
            <person name="Fitzgerald M."/>
            <person name="Haas B."/>
            <person name="Abouelleil A."/>
            <person name="Alvarado L."/>
            <person name="Arachchi H.M."/>
            <person name="Berlin A.M."/>
            <person name="Chapman S.B."/>
            <person name="Dewar J."/>
            <person name="Goldberg J."/>
            <person name="Griggs A."/>
            <person name="Gujja S."/>
            <person name="Hansen M."/>
            <person name="Howarth C."/>
            <person name="Imamovic A."/>
            <person name="Larimer J."/>
            <person name="McCowan C."/>
            <person name="Murphy C."/>
            <person name="Neiman D."/>
            <person name="Pearson M."/>
            <person name="Priest M."/>
            <person name="Roberts A."/>
            <person name="Saif S."/>
            <person name="Shea T."/>
            <person name="Sisk P."/>
            <person name="Sykes S."/>
            <person name="Wortman J."/>
            <person name="Nusbaum C."/>
            <person name="Birren B."/>
        </authorList>
    </citation>
    <scope>NUCLEOTIDE SEQUENCE [LARGE SCALE GENOMIC DNA]</scope>
    <source>
        <strain evidence="1 2">NIPH 713</strain>
    </source>
</reference>
<organism evidence="1 2">
    <name type="scientific">Acinetobacter pseudolwoffii</name>
    <dbReference type="NCBI Taxonomy" id="2053287"/>
    <lineage>
        <taxon>Bacteria</taxon>
        <taxon>Pseudomonadati</taxon>
        <taxon>Pseudomonadota</taxon>
        <taxon>Gammaproteobacteria</taxon>
        <taxon>Moraxellales</taxon>
        <taxon>Moraxellaceae</taxon>
        <taxon>Acinetobacter</taxon>
    </lineage>
</organism>
<proteinExistence type="predicted"/>
<name>N9MAW7_9GAMM</name>
<sequence>MTEQSLSIWRMGIDMDTIVIADIEQKYAQLSAAQKEMFAGYGLRQIKHFVDISLPSLAATLPEGAIIQGINADGKVQAFNAMTGQYYLWISDLQWQVSNRATQAVDLKEDAIAIWTVFELSDYELVDLSHIHRDFLAQVTA</sequence>
<dbReference type="PATRIC" id="fig|1217709.3.peg.666"/>